<dbReference type="PANTHER" id="PTHR40277:SF1">
    <property type="entry name" value="BLL5419 PROTEIN"/>
    <property type="match status" value="1"/>
</dbReference>
<evidence type="ECO:0000256" key="2">
    <source>
        <dbReference type="ARBA" id="ARBA00022475"/>
    </source>
</evidence>
<feature type="transmembrane region" description="Helical" evidence="6">
    <location>
        <begin position="208"/>
        <end position="230"/>
    </location>
</feature>
<dbReference type="AlphaFoldDB" id="A0A0P6YAR7"/>
<organism evidence="7 8">
    <name type="scientific">Herpetosiphon geysericola</name>
    <dbReference type="NCBI Taxonomy" id="70996"/>
    <lineage>
        <taxon>Bacteria</taxon>
        <taxon>Bacillati</taxon>
        <taxon>Chloroflexota</taxon>
        <taxon>Chloroflexia</taxon>
        <taxon>Herpetosiphonales</taxon>
        <taxon>Herpetosiphonaceae</taxon>
        <taxon>Herpetosiphon</taxon>
    </lineage>
</organism>
<dbReference type="EMBL" id="LGKP01000015">
    <property type="protein sequence ID" value="KPL88793.1"/>
    <property type="molecule type" value="Genomic_DNA"/>
</dbReference>
<keyword evidence="8" id="KW-1185">Reference proteome</keyword>
<feature type="transmembrane region" description="Helical" evidence="6">
    <location>
        <begin position="296"/>
        <end position="320"/>
    </location>
</feature>
<sequence>MKKRIINGLLTALGPAILIWFLATNDLTSIWNVIRTTDPLLFGASVVLVFPFLYSKGWRWRLILQGWNINISPWFASLLYTLGIFVGSVTPGQGGDAVKAWYLRREGHPLGPSLLSIVVDRFFDVAIMGIIAGSGLYFYRTFLPGNVQLLIIASLLGVVVGVAILASAGLRRWFSTKVLPVVVPAKLRQLAVKAGLKDRVLHMPLSRIVTLVLFSFLTLGWTFVRLYLLFLATGVKIDIGPYMAMIAIISLVSVISIAGIGIRDVVMILIMTNLAQTGQMVPVAGGSFSSEQATSLALGISTLFLVLNVINVVLGFLVSLRYPLGDALLKTDLATAEE</sequence>
<dbReference type="STRING" id="70996.SE18_08885"/>
<evidence type="ECO:0000256" key="6">
    <source>
        <dbReference type="SAM" id="Phobius"/>
    </source>
</evidence>
<feature type="transmembrane region" description="Helical" evidence="6">
    <location>
        <begin position="114"/>
        <end position="137"/>
    </location>
</feature>
<reference evidence="7 8" key="1">
    <citation type="submission" date="2015-07" db="EMBL/GenBank/DDBJ databases">
        <title>Whole genome sequence of Herpetosiphon geysericola DSM 7119.</title>
        <authorList>
            <person name="Hemp J."/>
            <person name="Ward L.M."/>
            <person name="Pace L.A."/>
            <person name="Fischer W.W."/>
        </authorList>
    </citation>
    <scope>NUCLEOTIDE SEQUENCE [LARGE SCALE GENOMIC DNA]</scope>
    <source>
        <strain evidence="7 8">DSM 7119</strain>
    </source>
</reference>
<feature type="transmembrane region" description="Helical" evidence="6">
    <location>
        <begin position="242"/>
        <end position="262"/>
    </location>
</feature>
<feature type="transmembrane region" description="Helical" evidence="6">
    <location>
        <begin position="74"/>
        <end position="94"/>
    </location>
</feature>
<dbReference type="InterPro" id="IPR022791">
    <property type="entry name" value="L-PG_synthase/AglD"/>
</dbReference>
<dbReference type="OrthoDB" id="147767at2"/>
<evidence type="ECO:0000313" key="8">
    <source>
        <dbReference type="Proteomes" id="UP000050277"/>
    </source>
</evidence>
<keyword evidence="5 6" id="KW-0472">Membrane</keyword>
<evidence type="ECO:0000256" key="3">
    <source>
        <dbReference type="ARBA" id="ARBA00022692"/>
    </source>
</evidence>
<evidence type="ECO:0000313" key="7">
    <source>
        <dbReference type="EMBL" id="KPL88793.1"/>
    </source>
</evidence>
<keyword evidence="4 6" id="KW-1133">Transmembrane helix</keyword>
<dbReference type="NCBIfam" id="TIGR00374">
    <property type="entry name" value="flippase-like domain"/>
    <property type="match status" value="1"/>
</dbReference>
<dbReference type="GO" id="GO:0005886">
    <property type="term" value="C:plasma membrane"/>
    <property type="evidence" value="ECO:0007669"/>
    <property type="project" value="UniProtKB-SubCell"/>
</dbReference>
<keyword evidence="2" id="KW-1003">Cell membrane</keyword>
<dbReference type="Pfam" id="PF03706">
    <property type="entry name" value="LPG_synthase_TM"/>
    <property type="match status" value="1"/>
</dbReference>
<dbReference type="PANTHER" id="PTHR40277">
    <property type="entry name" value="BLL5419 PROTEIN"/>
    <property type="match status" value="1"/>
</dbReference>
<feature type="transmembrane region" description="Helical" evidence="6">
    <location>
        <begin position="5"/>
        <end position="23"/>
    </location>
</feature>
<accession>A0A0P6YAR7</accession>
<comment type="subcellular location">
    <subcellularLocation>
        <location evidence="1">Cell membrane</location>
        <topology evidence="1">Multi-pass membrane protein</topology>
    </subcellularLocation>
</comment>
<dbReference type="Proteomes" id="UP000050277">
    <property type="component" value="Unassembled WGS sequence"/>
</dbReference>
<evidence type="ECO:0000256" key="4">
    <source>
        <dbReference type="ARBA" id="ARBA00022989"/>
    </source>
</evidence>
<evidence type="ECO:0000256" key="5">
    <source>
        <dbReference type="ARBA" id="ARBA00023136"/>
    </source>
</evidence>
<evidence type="ECO:0000256" key="1">
    <source>
        <dbReference type="ARBA" id="ARBA00004651"/>
    </source>
</evidence>
<feature type="transmembrane region" description="Helical" evidence="6">
    <location>
        <begin position="149"/>
        <end position="170"/>
    </location>
</feature>
<comment type="caution">
    <text evidence="7">The sequence shown here is derived from an EMBL/GenBank/DDBJ whole genome shotgun (WGS) entry which is preliminary data.</text>
</comment>
<feature type="transmembrane region" description="Helical" evidence="6">
    <location>
        <begin position="29"/>
        <end position="54"/>
    </location>
</feature>
<dbReference type="RefSeq" id="WP_054534088.1">
    <property type="nucleotide sequence ID" value="NZ_LGKP01000015.1"/>
</dbReference>
<gene>
    <name evidence="7" type="ORF">SE18_08885</name>
</gene>
<proteinExistence type="predicted"/>
<evidence type="ECO:0008006" key="9">
    <source>
        <dbReference type="Google" id="ProtNLM"/>
    </source>
</evidence>
<keyword evidence="3 6" id="KW-0812">Transmembrane</keyword>
<name>A0A0P6YAR7_9CHLR</name>
<protein>
    <recommendedName>
        <fullName evidence="9">Lysylphosphatidylglycerol synthetase</fullName>
    </recommendedName>
</protein>